<evidence type="ECO:0000313" key="2">
    <source>
        <dbReference type="Proteomes" id="UP001165960"/>
    </source>
</evidence>
<gene>
    <name evidence="1" type="ORF">DSO57_1012785</name>
</gene>
<sequence length="260" mass="29905">MNIFTTFGYESVSKEKLKEIGPAKVKQAIQNAFDKGVGSVDLSHIYIEKLPPEFLELRNLVWITPAQKITSHLELFMSRNHLDHFPREILDLTNLTVLIFKENKATVLPDEIGNLVNLRELSVTNNRLRYLPQTLFDLKKLDLFLGHPNPFMELSQGKNISVIKNSQALSLKELSLRAIRKHDNKNPNIPSKFKLQLEVMAGHHCPVCNTGFCVSAADVYLWLNFPPSGQYFPFQFRFCSDFCLNSSIWRETLRLLSRET</sequence>
<proteinExistence type="predicted"/>
<dbReference type="Proteomes" id="UP001165960">
    <property type="component" value="Unassembled WGS sequence"/>
</dbReference>
<comment type="caution">
    <text evidence="1">The sequence shown here is derived from an EMBL/GenBank/DDBJ whole genome shotgun (WGS) entry which is preliminary data.</text>
</comment>
<name>A0ACC2UGP2_9FUNG</name>
<accession>A0ACC2UGP2</accession>
<reference evidence="1" key="1">
    <citation type="submission" date="2022-04" db="EMBL/GenBank/DDBJ databases">
        <title>Genome of the entomopathogenic fungus Entomophthora muscae.</title>
        <authorList>
            <person name="Elya C."/>
            <person name="Lovett B.R."/>
            <person name="Lee E."/>
            <person name="Macias A.M."/>
            <person name="Hajek A.E."/>
            <person name="De Bivort B.L."/>
            <person name="Kasson M.T."/>
            <person name="De Fine Licht H.H."/>
            <person name="Stajich J.E."/>
        </authorList>
    </citation>
    <scope>NUCLEOTIDE SEQUENCE</scope>
    <source>
        <strain evidence="1">Berkeley</strain>
    </source>
</reference>
<evidence type="ECO:0000313" key="1">
    <source>
        <dbReference type="EMBL" id="KAJ9085547.1"/>
    </source>
</evidence>
<organism evidence="1 2">
    <name type="scientific">Entomophthora muscae</name>
    <dbReference type="NCBI Taxonomy" id="34485"/>
    <lineage>
        <taxon>Eukaryota</taxon>
        <taxon>Fungi</taxon>
        <taxon>Fungi incertae sedis</taxon>
        <taxon>Zoopagomycota</taxon>
        <taxon>Entomophthoromycotina</taxon>
        <taxon>Entomophthoromycetes</taxon>
        <taxon>Entomophthorales</taxon>
        <taxon>Entomophthoraceae</taxon>
        <taxon>Entomophthora</taxon>
    </lineage>
</organism>
<protein>
    <submittedName>
        <fullName evidence="1">Uncharacterized protein</fullName>
    </submittedName>
</protein>
<keyword evidence="2" id="KW-1185">Reference proteome</keyword>
<dbReference type="EMBL" id="QTSX02000756">
    <property type="protein sequence ID" value="KAJ9085547.1"/>
    <property type="molecule type" value="Genomic_DNA"/>
</dbReference>